<keyword evidence="3" id="KW-1185">Reference proteome</keyword>
<dbReference type="CDD" id="cd03135">
    <property type="entry name" value="GATase1_DJ-1"/>
    <property type="match status" value="1"/>
</dbReference>
<dbReference type="InterPro" id="IPR002818">
    <property type="entry name" value="DJ-1/PfpI"/>
</dbReference>
<evidence type="ECO:0000313" key="3">
    <source>
        <dbReference type="Proteomes" id="UP000050741"/>
    </source>
</evidence>
<accession>A0A183CAC2</accession>
<name>A0A183CAC2_GLOPA</name>
<dbReference type="GO" id="GO:0005634">
    <property type="term" value="C:nucleus"/>
    <property type="evidence" value="ECO:0007669"/>
    <property type="project" value="TreeGrafter"/>
</dbReference>
<dbReference type="InterPro" id="IPR029062">
    <property type="entry name" value="Class_I_gatase-like"/>
</dbReference>
<proteinExistence type="predicted"/>
<dbReference type="Proteomes" id="UP000050741">
    <property type="component" value="Unassembled WGS sequence"/>
</dbReference>
<dbReference type="InterPro" id="IPR006287">
    <property type="entry name" value="DJ-1"/>
</dbReference>
<dbReference type="NCBIfam" id="TIGR01383">
    <property type="entry name" value="not_thiJ"/>
    <property type="match status" value="1"/>
</dbReference>
<dbReference type="InterPro" id="IPR050325">
    <property type="entry name" value="Prot/Nucl_acid_deglycase"/>
</dbReference>
<dbReference type="PANTHER" id="PTHR48094:SF12">
    <property type="entry name" value="PARKINSON DISEASE PROTEIN 7 HOMOLOG"/>
    <property type="match status" value="1"/>
</dbReference>
<feature type="domain" description="DJ-1/PfpI" evidence="2">
    <location>
        <begin position="3"/>
        <end position="156"/>
    </location>
</feature>
<dbReference type="GO" id="GO:0046295">
    <property type="term" value="P:glycolate biosynthetic process"/>
    <property type="evidence" value="ECO:0007669"/>
    <property type="project" value="TreeGrafter"/>
</dbReference>
<organism evidence="3 4">
    <name type="scientific">Globodera pallida</name>
    <name type="common">Potato cyst nematode worm</name>
    <name type="synonym">Heterodera pallida</name>
    <dbReference type="NCBI Taxonomy" id="36090"/>
    <lineage>
        <taxon>Eukaryota</taxon>
        <taxon>Metazoa</taxon>
        <taxon>Ecdysozoa</taxon>
        <taxon>Nematoda</taxon>
        <taxon>Chromadorea</taxon>
        <taxon>Rhabditida</taxon>
        <taxon>Tylenchina</taxon>
        <taxon>Tylenchomorpha</taxon>
        <taxon>Tylenchoidea</taxon>
        <taxon>Heteroderidae</taxon>
        <taxon>Heteroderinae</taxon>
        <taxon>Globodera</taxon>
    </lineage>
</organism>
<dbReference type="Gene3D" id="3.40.50.880">
    <property type="match status" value="1"/>
</dbReference>
<feature type="compositionally biased region" description="Polar residues" evidence="1">
    <location>
        <begin position="276"/>
        <end position="303"/>
    </location>
</feature>
<sequence>MAKSVLIIASDGSEDIELIVTSDVLRRAGVDVTIAGLQDQPQIELARKAKLHVDALFKDVLGEQYAAVVLPGGQPGSNNLAADERVGEVLRRHEAAGAIVAAICAAPIALVAHGVAKGGTLTAYPSVKDKITAGGYAYSEDSVCVYKNVVTSRGPVKRVVTEVQAVVGVKTDVPPEVRVEFVENIPDGQEEAVAELSPSKELGEDVQLQQKMSSNANSEVDFIVAGVVQHVLQSDEGQHQQRQQAVSELVEDEHEQQQNVDEKTVLVLDDDGNGQKVMSSSPASSADQNGHVYNNNNRKPSIV</sequence>
<feature type="region of interest" description="Disordered" evidence="1">
    <location>
        <begin position="271"/>
        <end position="303"/>
    </location>
</feature>
<dbReference type="Pfam" id="PF01965">
    <property type="entry name" value="DJ-1_PfpI"/>
    <property type="match status" value="1"/>
</dbReference>
<dbReference type="GO" id="GO:1903189">
    <property type="term" value="P:glyoxal metabolic process"/>
    <property type="evidence" value="ECO:0007669"/>
    <property type="project" value="TreeGrafter"/>
</dbReference>
<protein>
    <submittedName>
        <fullName evidence="4">DJ-1_PfpI domain-containing protein</fullName>
    </submittedName>
</protein>
<reference evidence="4" key="2">
    <citation type="submission" date="2016-06" db="UniProtKB">
        <authorList>
            <consortium name="WormBaseParasite"/>
        </authorList>
    </citation>
    <scope>IDENTIFICATION</scope>
</reference>
<dbReference type="GO" id="GO:0005739">
    <property type="term" value="C:mitochondrion"/>
    <property type="evidence" value="ECO:0007669"/>
    <property type="project" value="TreeGrafter"/>
</dbReference>
<dbReference type="WBParaSite" id="GPLIN_000982200">
    <property type="protein sequence ID" value="GPLIN_000982200"/>
    <property type="gene ID" value="GPLIN_000982200"/>
</dbReference>
<dbReference type="SUPFAM" id="SSF52317">
    <property type="entry name" value="Class I glutamine amidotransferase-like"/>
    <property type="match status" value="1"/>
</dbReference>
<feature type="region of interest" description="Disordered" evidence="1">
    <location>
        <begin position="235"/>
        <end position="259"/>
    </location>
</feature>
<dbReference type="GO" id="GO:0006979">
    <property type="term" value="P:response to oxidative stress"/>
    <property type="evidence" value="ECO:0007669"/>
    <property type="project" value="TreeGrafter"/>
</dbReference>
<evidence type="ECO:0000259" key="2">
    <source>
        <dbReference type="Pfam" id="PF01965"/>
    </source>
</evidence>
<evidence type="ECO:0000313" key="4">
    <source>
        <dbReference type="WBParaSite" id="GPLIN_000982200"/>
    </source>
</evidence>
<dbReference type="AlphaFoldDB" id="A0A183CAC2"/>
<evidence type="ECO:0000256" key="1">
    <source>
        <dbReference type="SAM" id="MobiDB-lite"/>
    </source>
</evidence>
<reference evidence="3" key="1">
    <citation type="submission" date="2014-05" db="EMBL/GenBank/DDBJ databases">
        <title>The genome and life-stage specific transcriptomes of Globodera pallida elucidate key aspects of plant parasitism by a cyst nematode.</title>
        <authorList>
            <person name="Cotton J.A."/>
            <person name="Lilley C.J."/>
            <person name="Jones L.M."/>
            <person name="Kikuchi T."/>
            <person name="Reid A.J."/>
            <person name="Thorpe P."/>
            <person name="Tsai I.J."/>
            <person name="Beasley H."/>
            <person name="Blok V."/>
            <person name="Cock P.J.A."/>
            <person name="Van den Akker S.E."/>
            <person name="Holroyd N."/>
            <person name="Hunt M."/>
            <person name="Mantelin S."/>
            <person name="Naghra H."/>
            <person name="Pain A."/>
            <person name="Palomares-Rius J.E."/>
            <person name="Zarowiecki M."/>
            <person name="Berriman M."/>
            <person name="Jones J.T."/>
            <person name="Urwin P.E."/>
        </authorList>
    </citation>
    <scope>NUCLEOTIDE SEQUENCE [LARGE SCALE GENOMIC DNA]</scope>
    <source>
        <strain evidence="3">Lindley</strain>
    </source>
</reference>
<dbReference type="PANTHER" id="PTHR48094">
    <property type="entry name" value="PROTEIN/NUCLEIC ACID DEGLYCASE DJ-1-RELATED"/>
    <property type="match status" value="1"/>
</dbReference>